<dbReference type="Proteomes" id="UP000030302">
    <property type="component" value="Chromosome"/>
</dbReference>
<dbReference type="HOGENOM" id="CLU_3342437_0_0_4"/>
<organism evidence="1 2">
    <name type="scientific">Collimonas arenae</name>
    <dbReference type="NCBI Taxonomy" id="279058"/>
    <lineage>
        <taxon>Bacteria</taxon>
        <taxon>Pseudomonadati</taxon>
        <taxon>Pseudomonadota</taxon>
        <taxon>Betaproteobacteria</taxon>
        <taxon>Burkholderiales</taxon>
        <taxon>Oxalobacteraceae</taxon>
        <taxon>Collimonas</taxon>
    </lineage>
</organism>
<evidence type="ECO:0000313" key="2">
    <source>
        <dbReference type="Proteomes" id="UP000030302"/>
    </source>
</evidence>
<protein>
    <submittedName>
        <fullName evidence="1">Uncharacterized protein</fullName>
    </submittedName>
</protein>
<reference evidence="2" key="1">
    <citation type="journal article" date="2014" name="Soil Biol. Biochem.">
        <title>Structure and function of bacterial communities in ageing soils: Insights from the Mendocino ecological staircase.</title>
        <authorList>
            <person name="Uroz S."/>
            <person name="Tech J.J."/>
            <person name="Sawaya N.A."/>
            <person name="Frey-Klett P."/>
            <person name="Leveau J.H.J."/>
        </authorList>
    </citation>
    <scope>NUCLEOTIDE SEQUENCE [LARGE SCALE GENOMIC DNA]</scope>
    <source>
        <strain evidence="2">Cal35</strain>
    </source>
</reference>
<gene>
    <name evidence="1" type="ORF">LT85_2003</name>
</gene>
<dbReference type="STRING" id="279058.LT85_2003"/>
<dbReference type="EMBL" id="CP009962">
    <property type="protein sequence ID" value="AIY41161.1"/>
    <property type="molecule type" value="Genomic_DNA"/>
</dbReference>
<keyword evidence="2" id="KW-1185">Reference proteome</keyword>
<sequence length="37" mass="4605">MLARRRVADRQLPTRKNNMMYLYVDDKNENHYYCGRL</sequence>
<accession>A0A0A1F9G1</accession>
<dbReference type="KEGG" id="care:LT85_2003"/>
<evidence type="ECO:0000313" key="1">
    <source>
        <dbReference type="EMBL" id="AIY41161.1"/>
    </source>
</evidence>
<name>A0A0A1F9G1_9BURK</name>
<dbReference type="AlphaFoldDB" id="A0A0A1F9G1"/>
<proteinExistence type="predicted"/>